<organism evidence="2 3">
    <name type="scientific">Canavalia gladiata</name>
    <name type="common">Sword bean</name>
    <name type="synonym">Dolichos gladiatus</name>
    <dbReference type="NCBI Taxonomy" id="3824"/>
    <lineage>
        <taxon>Eukaryota</taxon>
        <taxon>Viridiplantae</taxon>
        <taxon>Streptophyta</taxon>
        <taxon>Embryophyta</taxon>
        <taxon>Tracheophyta</taxon>
        <taxon>Spermatophyta</taxon>
        <taxon>Magnoliopsida</taxon>
        <taxon>eudicotyledons</taxon>
        <taxon>Gunneridae</taxon>
        <taxon>Pentapetalae</taxon>
        <taxon>rosids</taxon>
        <taxon>fabids</taxon>
        <taxon>Fabales</taxon>
        <taxon>Fabaceae</taxon>
        <taxon>Papilionoideae</taxon>
        <taxon>50 kb inversion clade</taxon>
        <taxon>NPAAA clade</taxon>
        <taxon>indigoferoid/millettioid clade</taxon>
        <taxon>Phaseoleae</taxon>
        <taxon>Canavalia</taxon>
    </lineage>
</organism>
<dbReference type="Proteomes" id="UP001367508">
    <property type="component" value="Unassembled WGS sequence"/>
</dbReference>
<reference evidence="2 3" key="1">
    <citation type="submission" date="2024-01" db="EMBL/GenBank/DDBJ databases">
        <title>The genomes of 5 underutilized Papilionoideae crops provide insights into root nodulation and disease resistanc.</title>
        <authorList>
            <person name="Jiang F."/>
        </authorList>
    </citation>
    <scope>NUCLEOTIDE SEQUENCE [LARGE SCALE GENOMIC DNA]</scope>
    <source>
        <strain evidence="2">LVBAO_FW01</strain>
        <tissue evidence="2">Leaves</tissue>
    </source>
</reference>
<dbReference type="GO" id="GO:0009638">
    <property type="term" value="P:phototropism"/>
    <property type="evidence" value="ECO:0007669"/>
    <property type="project" value="InterPro"/>
</dbReference>
<dbReference type="PANTHER" id="PTHR33781">
    <property type="entry name" value="PROTEIN PHYTOCHROME KINASE SUBSTRATE 1-RELATED"/>
    <property type="match status" value="1"/>
</dbReference>
<evidence type="ECO:0000256" key="1">
    <source>
        <dbReference type="SAM" id="MobiDB-lite"/>
    </source>
</evidence>
<evidence type="ECO:0000313" key="2">
    <source>
        <dbReference type="EMBL" id="KAK7336368.1"/>
    </source>
</evidence>
<dbReference type="PANTHER" id="PTHR33781:SF1">
    <property type="entry name" value="PROTEIN PHYTOCHROME KINASE SUBSTRATE 4"/>
    <property type="match status" value="1"/>
</dbReference>
<feature type="region of interest" description="Disordered" evidence="1">
    <location>
        <begin position="390"/>
        <end position="409"/>
    </location>
</feature>
<comment type="caution">
    <text evidence="2">The sequence shown here is derived from an EMBL/GenBank/DDBJ whole genome shotgun (WGS) entry which is preliminary data.</text>
</comment>
<name>A0AAN9LMV5_CANGL</name>
<protein>
    <recommendedName>
        <fullName evidence="4">Protein PHYTOCHROME KINASE SUBSTRATE 4</fullName>
    </recommendedName>
</protein>
<dbReference type="EMBL" id="JAYMYQ010000004">
    <property type="protein sequence ID" value="KAK7336368.1"/>
    <property type="molecule type" value="Genomic_DNA"/>
</dbReference>
<evidence type="ECO:0000313" key="3">
    <source>
        <dbReference type="Proteomes" id="UP001367508"/>
    </source>
</evidence>
<keyword evidence="3" id="KW-1185">Reference proteome</keyword>
<accession>A0AAN9LMV5</accession>
<dbReference type="AlphaFoldDB" id="A0AAN9LMV5"/>
<evidence type="ECO:0008006" key="4">
    <source>
        <dbReference type="Google" id="ProtNLM"/>
    </source>
</evidence>
<gene>
    <name evidence="2" type="ORF">VNO77_16906</name>
</gene>
<dbReference type="InterPro" id="IPR039615">
    <property type="entry name" value="PKS"/>
</dbReference>
<proteinExistence type="predicted"/>
<sequence>MKTLRDRDASFSTYLKPDKPIITCQPPHVEDSTSELSIFDAHKYFNEVASTDNNIHKVTISSNSRVSPMDNIPERGDVITETTTTATTTRYSSASSSVDGYANTRNYRARSFHAATPTASSEASWNSQAGLLSHPPGAIPVSMKNPQNPNNKLRTSLSKPIWLLRRKCPCTGKKSVQVKEITPEPKTTIERQDHSEINVRNHITPNNWVVDQTAATFIAAKSQRFHNHNSHRLVSSVRVPFTDGFTFPVLNPNASITKLKVSNGVIEEDPPRDSLEVFRPPDDVIEPKPLNFPFLPKLRAIDDDAASDASSDLFEIESFSTTTQSTYPVVYRRNSRDSFDEASTTTASASATTGFFFGRRSMDEGSTTPTITECYEPSEASIEWSVTTAEGHDDTSSAVGGGSGAAEERWRRKGGNGLLVSCRCEKAVSVGPQPVKCGERCATSATHVNVIGSDNSNSGRIVSVNNNNKAPVAVARCHRNAPRVSLAFAT</sequence>